<dbReference type="AlphaFoldDB" id="A0AAD5CTR4"/>
<organism evidence="1 2">
    <name type="scientific">Ambrosia artemisiifolia</name>
    <name type="common">Common ragweed</name>
    <dbReference type="NCBI Taxonomy" id="4212"/>
    <lineage>
        <taxon>Eukaryota</taxon>
        <taxon>Viridiplantae</taxon>
        <taxon>Streptophyta</taxon>
        <taxon>Embryophyta</taxon>
        <taxon>Tracheophyta</taxon>
        <taxon>Spermatophyta</taxon>
        <taxon>Magnoliopsida</taxon>
        <taxon>eudicotyledons</taxon>
        <taxon>Gunneridae</taxon>
        <taxon>Pentapetalae</taxon>
        <taxon>asterids</taxon>
        <taxon>campanulids</taxon>
        <taxon>Asterales</taxon>
        <taxon>Asteraceae</taxon>
        <taxon>Asteroideae</taxon>
        <taxon>Heliantheae alliance</taxon>
        <taxon>Heliantheae</taxon>
        <taxon>Ambrosia</taxon>
    </lineage>
</organism>
<comment type="caution">
    <text evidence="1">The sequence shown here is derived from an EMBL/GenBank/DDBJ whole genome shotgun (WGS) entry which is preliminary data.</text>
</comment>
<reference evidence="1" key="1">
    <citation type="submission" date="2022-06" db="EMBL/GenBank/DDBJ databases">
        <title>Uncovering the hologenomic basis of an extraordinary plant invasion.</title>
        <authorList>
            <person name="Bieker V.C."/>
            <person name="Martin M.D."/>
            <person name="Gilbert T."/>
            <person name="Hodgins K."/>
            <person name="Battlay P."/>
            <person name="Petersen B."/>
            <person name="Wilson J."/>
        </authorList>
    </citation>
    <scope>NUCLEOTIDE SEQUENCE</scope>
    <source>
        <strain evidence="1">AA19_3_7</strain>
        <tissue evidence="1">Leaf</tissue>
    </source>
</reference>
<dbReference type="EMBL" id="JAMZMK010006899">
    <property type="protein sequence ID" value="KAI7746734.1"/>
    <property type="molecule type" value="Genomic_DNA"/>
</dbReference>
<dbReference type="Proteomes" id="UP001206925">
    <property type="component" value="Unassembled WGS sequence"/>
</dbReference>
<evidence type="ECO:0000313" key="1">
    <source>
        <dbReference type="EMBL" id="KAI7746734.1"/>
    </source>
</evidence>
<protein>
    <submittedName>
        <fullName evidence="1">Uncharacterized protein</fullName>
    </submittedName>
</protein>
<evidence type="ECO:0000313" key="2">
    <source>
        <dbReference type="Proteomes" id="UP001206925"/>
    </source>
</evidence>
<name>A0AAD5CTR4_AMBAR</name>
<proteinExistence type="predicted"/>
<keyword evidence="2" id="KW-1185">Reference proteome</keyword>
<accession>A0AAD5CTR4</accession>
<gene>
    <name evidence="1" type="ORF">M8C21_011035</name>
</gene>
<sequence length="30" mass="3476">MLVTMNAKQETLVTHESYASEKEKIARNRP</sequence>